<keyword evidence="3" id="KW-1185">Reference proteome</keyword>
<feature type="transmembrane region" description="Helical" evidence="1">
    <location>
        <begin position="46"/>
        <end position="64"/>
    </location>
</feature>
<proteinExistence type="predicted"/>
<keyword evidence="1" id="KW-1133">Transmembrane helix</keyword>
<evidence type="ECO:0000313" key="3">
    <source>
        <dbReference type="Proteomes" id="UP000243524"/>
    </source>
</evidence>
<evidence type="ECO:0000313" key="2">
    <source>
        <dbReference type="EMBL" id="PKR78960.1"/>
    </source>
</evidence>
<sequence>MMLINRSKRGGSKVDYLKDWISQIVIFIFIATIISALIPSNSHSKVIKFVFGLMIFLLFLNPLVRLFQIEPETISSEWNYTSDQFQEEKIEDQLEQKKVEIQATGHAYILEQIEHQMLTLVEEELNDQYDITIHGVSLVVEEEKESEEWILEDLQSITFYLEEESSEEVEEVAPIDLRKPYENPSNREKELKSRITDLLDVPQEIITFVWEGE</sequence>
<dbReference type="InterPro" id="IPR014245">
    <property type="entry name" value="Spore_III_AF"/>
</dbReference>
<evidence type="ECO:0000256" key="1">
    <source>
        <dbReference type="SAM" id="Phobius"/>
    </source>
</evidence>
<accession>A0A2I0QXX7</accession>
<feature type="transmembrane region" description="Helical" evidence="1">
    <location>
        <begin position="20"/>
        <end position="40"/>
    </location>
</feature>
<dbReference type="NCBIfam" id="TIGR02896">
    <property type="entry name" value="spore_III_AF"/>
    <property type="match status" value="1"/>
</dbReference>
<keyword evidence="1" id="KW-0812">Transmembrane</keyword>
<dbReference type="Pfam" id="PF09581">
    <property type="entry name" value="Spore_III_AF"/>
    <property type="match status" value="1"/>
</dbReference>
<reference evidence="2 3" key="1">
    <citation type="submission" date="2017-06" db="EMBL/GenBank/DDBJ databases">
        <title>the draft geome sequence of Illustriluteabacillus marina B3227.</title>
        <authorList>
            <person name="He R.-H."/>
            <person name="Du Z.-J."/>
        </authorList>
    </citation>
    <scope>NUCLEOTIDE SEQUENCE [LARGE SCALE GENOMIC DNA]</scope>
    <source>
        <strain evidence="2 3">B3227</strain>
    </source>
</reference>
<dbReference type="EMBL" id="PJNH01000001">
    <property type="protein sequence ID" value="PKR78960.1"/>
    <property type="molecule type" value="Genomic_DNA"/>
</dbReference>
<protein>
    <submittedName>
        <fullName evidence="2">Stage III sporulation protein AF</fullName>
    </submittedName>
</protein>
<comment type="caution">
    <text evidence="2">The sequence shown here is derived from an EMBL/GenBank/DDBJ whole genome shotgun (WGS) entry which is preliminary data.</text>
</comment>
<organism evidence="2 3">
    <name type="scientific">Halalkalibacillus sediminis</name>
    <dbReference type="NCBI Taxonomy" id="2018042"/>
    <lineage>
        <taxon>Bacteria</taxon>
        <taxon>Bacillati</taxon>
        <taxon>Bacillota</taxon>
        <taxon>Bacilli</taxon>
        <taxon>Bacillales</taxon>
        <taxon>Bacillaceae</taxon>
        <taxon>Halalkalibacillus</taxon>
    </lineage>
</organism>
<name>A0A2I0QXX7_9BACI</name>
<gene>
    <name evidence="2" type="primary">spoIIIAF</name>
    <name evidence="2" type="ORF">CEY16_04185</name>
</gene>
<dbReference type="AlphaFoldDB" id="A0A2I0QXX7"/>
<dbReference type="Proteomes" id="UP000243524">
    <property type="component" value="Unassembled WGS sequence"/>
</dbReference>
<keyword evidence="1" id="KW-0472">Membrane</keyword>